<gene>
    <name evidence="1" type="ORF">X975_03383</name>
</gene>
<sequence>MPFLPFQESHFAFPLKSNKPNGRSVLQSPTVACLYKPYNSSISKSVGLDFSLVTSDAAFSNFSTKDIVAMKLRTKLSLALREFPQTLNYN</sequence>
<dbReference type="AlphaFoldDB" id="A0A087SWW6"/>
<proteinExistence type="predicted"/>
<evidence type="ECO:0000313" key="2">
    <source>
        <dbReference type="Proteomes" id="UP000054359"/>
    </source>
</evidence>
<organism evidence="1 2">
    <name type="scientific">Stegodyphus mimosarum</name>
    <name type="common">African social velvet spider</name>
    <dbReference type="NCBI Taxonomy" id="407821"/>
    <lineage>
        <taxon>Eukaryota</taxon>
        <taxon>Metazoa</taxon>
        <taxon>Ecdysozoa</taxon>
        <taxon>Arthropoda</taxon>
        <taxon>Chelicerata</taxon>
        <taxon>Arachnida</taxon>
        <taxon>Araneae</taxon>
        <taxon>Araneomorphae</taxon>
        <taxon>Entelegynae</taxon>
        <taxon>Eresoidea</taxon>
        <taxon>Eresidae</taxon>
        <taxon>Stegodyphus</taxon>
    </lineage>
</organism>
<accession>A0A087SWW6</accession>
<name>A0A087SWW6_STEMI</name>
<evidence type="ECO:0000313" key="1">
    <source>
        <dbReference type="EMBL" id="KFM57355.1"/>
    </source>
</evidence>
<protein>
    <submittedName>
        <fullName evidence="1">Uncharacterized protein</fullName>
    </submittedName>
</protein>
<keyword evidence="2" id="KW-1185">Reference proteome</keyword>
<reference evidence="1 2" key="1">
    <citation type="submission" date="2013-11" db="EMBL/GenBank/DDBJ databases">
        <title>Genome sequencing of Stegodyphus mimosarum.</title>
        <authorList>
            <person name="Bechsgaard J."/>
        </authorList>
    </citation>
    <scope>NUCLEOTIDE SEQUENCE [LARGE SCALE GENOMIC DNA]</scope>
</reference>
<dbReference type="EMBL" id="KK112331">
    <property type="protein sequence ID" value="KFM57355.1"/>
    <property type="molecule type" value="Genomic_DNA"/>
</dbReference>
<feature type="non-terminal residue" evidence="1">
    <location>
        <position position="90"/>
    </location>
</feature>
<dbReference type="Proteomes" id="UP000054359">
    <property type="component" value="Unassembled WGS sequence"/>
</dbReference>